<dbReference type="GO" id="GO:0016787">
    <property type="term" value="F:hydrolase activity"/>
    <property type="evidence" value="ECO:0007669"/>
    <property type="project" value="InterPro"/>
</dbReference>
<keyword evidence="3" id="KW-1185">Reference proteome</keyword>
<accession>A0A5K7XHQ0</accession>
<dbReference type="AlphaFoldDB" id="A0A5K7XHQ0"/>
<dbReference type="KEGG" id="lpav:PLANPX_6046"/>
<dbReference type="Pfam" id="PF06439">
    <property type="entry name" value="3keto-disac_hyd"/>
    <property type="match status" value="1"/>
</dbReference>
<evidence type="ECO:0000313" key="2">
    <source>
        <dbReference type="EMBL" id="BBO36434.1"/>
    </source>
</evidence>
<dbReference type="Proteomes" id="UP000326837">
    <property type="component" value="Chromosome"/>
</dbReference>
<evidence type="ECO:0000313" key="3">
    <source>
        <dbReference type="Proteomes" id="UP000326837"/>
    </source>
</evidence>
<dbReference type="InterPro" id="IPR010496">
    <property type="entry name" value="AL/BT2_dom"/>
</dbReference>
<reference evidence="3" key="1">
    <citation type="submission" date="2019-10" db="EMBL/GenBank/DDBJ databases">
        <title>Lacipirellula parvula gen. nov., sp. nov., representing a lineage of planctomycetes widespread in freshwater anoxic habitats, and description of the family Lacipirellulaceae.</title>
        <authorList>
            <person name="Dedysh S.N."/>
            <person name="Kulichevskaya I.S."/>
            <person name="Beletsky A.V."/>
            <person name="Rakitin A.L."/>
            <person name="Mardanov A.V."/>
            <person name="Ivanova A.A."/>
            <person name="Saltykova V.X."/>
            <person name="Rijpstra W.I.C."/>
            <person name="Sinninghe Damste J.S."/>
            <person name="Ravin N.V."/>
        </authorList>
    </citation>
    <scope>NUCLEOTIDE SEQUENCE [LARGE SCALE GENOMIC DNA]</scope>
    <source>
        <strain evidence="3">PX69</strain>
    </source>
</reference>
<dbReference type="RefSeq" id="WP_198421820.1">
    <property type="nucleotide sequence ID" value="NZ_AP021861.1"/>
</dbReference>
<protein>
    <recommendedName>
        <fullName evidence="1">3-keto-alpha-glucoside-1,2-lyase/3-keto-2-hydroxy-glucal hydratase domain-containing protein</fullName>
    </recommendedName>
</protein>
<organism evidence="2 3">
    <name type="scientific">Lacipirellula parvula</name>
    <dbReference type="NCBI Taxonomy" id="2650471"/>
    <lineage>
        <taxon>Bacteria</taxon>
        <taxon>Pseudomonadati</taxon>
        <taxon>Planctomycetota</taxon>
        <taxon>Planctomycetia</taxon>
        <taxon>Pirellulales</taxon>
        <taxon>Lacipirellulaceae</taxon>
        <taxon>Lacipirellula</taxon>
    </lineage>
</organism>
<name>A0A5K7XHQ0_9BACT</name>
<gene>
    <name evidence="2" type="ORF">PLANPX_6046</name>
</gene>
<dbReference type="Gene3D" id="2.60.120.560">
    <property type="entry name" value="Exo-inulinase, domain 1"/>
    <property type="match status" value="1"/>
</dbReference>
<feature type="domain" description="3-keto-alpha-glucoside-1,2-lyase/3-keto-2-hydroxy-glucal hydratase" evidence="1">
    <location>
        <begin position="40"/>
        <end position="239"/>
    </location>
</feature>
<proteinExistence type="predicted"/>
<sequence length="247" mass="27043">MTSFSASRVAVWALAVGLMVAGGEMGRADESKPTVAKGETRSLFNGKDLSGWHADVPELDKNPQGKSPFIVRDGNLVSLGTPGGHLITDDEFSNYRLVAEYRFVNKPGNCGVLVHASKPRVLYGMFPQSLEVQMQSGEAGDFWCIHEDIEVPEMAKRRAGDPANWGATEGKERRVLNLTEKSEKPLGEWNQMVIECVGDEIKVWVNGELVNHGSKCTAEKGQIAVQAEGTEVEFRKLELTPIEALTD</sequence>
<dbReference type="EMBL" id="AP021861">
    <property type="protein sequence ID" value="BBO36434.1"/>
    <property type="molecule type" value="Genomic_DNA"/>
</dbReference>
<evidence type="ECO:0000259" key="1">
    <source>
        <dbReference type="Pfam" id="PF06439"/>
    </source>
</evidence>